<keyword evidence="3 7" id="KW-0808">Transferase</keyword>
<name>A0A317PI94_9HYPH</name>
<keyword evidence="4" id="KW-0443">Lipid metabolism</keyword>
<evidence type="ECO:0000256" key="1">
    <source>
        <dbReference type="ARBA" id="ARBA00005189"/>
    </source>
</evidence>
<evidence type="ECO:0000256" key="5">
    <source>
        <dbReference type="ARBA" id="ARBA00023315"/>
    </source>
</evidence>
<sequence>MMAILRIGIIGMVFLLLTLTLLPLQLLAIACNWPLMRRLPRWWHLLMCRIIGLQVRVRGAPAADRPLLLVANHASWKDIMVLGSAADVVFIAKSEVRQWPVFGWLARLQRSVFVAREQKRTTGHQISDVSTRLAAGEIVVLFAEGTTSDGNRVLPFKSSLFGAATAAIARAPGGCVHIQPVTIAYTGIHGMPIGRYHRPIAAWPGDVALGPHLLAVLREGALEVDVIFGEPVVFDAASDRKRTSRAMESEIRSTLARALRGRLHP</sequence>
<dbReference type="OrthoDB" id="9806880at2"/>
<dbReference type="EMBL" id="QGTR01000003">
    <property type="protein sequence ID" value="PWW00173.1"/>
    <property type="molecule type" value="Genomic_DNA"/>
</dbReference>
<keyword evidence="2" id="KW-0444">Lipid biosynthesis</keyword>
<gene>
    <name evidence="7" type="ORF">DFR52_103375</name>
</gene>
<dbReference type="PANTHER" id="PTHR10434">
    <property type="entry name" value="1-ACYL-SN-GLYCEROL-3-PHOSPHATE ACYLTRANSFERASE"/>
    <property type="match status" value="1"/>
</dbReference>
<dbReference type="RefSeq" id="WP_110032417.1">
    <property type="nucleotide sequence ID" value="NZ_QGTR01000003.1"/>
</dbReference>
<comment type="caution">
    <text evidence="7">The sequence shown here is derived from an EMBL/GenBank/DDBJ whole genome shotgun (WGS) entry which is preliminary data.</text>
</comment>
<dbReference type="PROSITE" id="PS51257">
    <property type="entry name" value="PROKAR_LIPOPROTEIN"/>
    <property type="match status" value="1"/>
</dbReference>
<protein>
    <submittedName>
        <fullName evidence="7">Lyso-ornithine lipid acyltransferase</fullName>
    </submittedName>
</protein>
<dbReference type="PANTHER" id="PTHR10434:SF64">
    <property type="entry name" value="1-ACYL-SN-GLYCEROL-3-PHOSPHATE ACYLTRANSFERASE-RELATED"/>
    <property type="match status" value="1"/>
</dbReference>
<keyword evidence="8" id="KW-1185">Reference proteome</keyword>
<organism evidence="7 8">
    <name type="scientific">Hoeflea marina</name>
    <dbReference type="NCBI Taxonomy" id="274592"/>
    <lineage>
        <taxon>Bacteria</taxon>
        <taxon>Pseudomonadati</taxon>
        <taxon>Pseudomonadota</taxon>
        <taxon>Alphaproteobacteria</taxon>
        <taxon>Hyphomicrobiales</taxon>
        <taxon>Rhizobiaceae</taxon>
        <taxon>Hoeflea</taxon>
    </lineage>
</organism>
<dbReference type="SUPFAM" id="SSF69593">
    <property type="entry name" value="Glycerol-3-phosphate (1)-acyltransferase"/>
    <property type="match status" value="1"/>
</dbReference>
<keyword evidence="5 7" id="KW-0012">Acyltransferase</keyword>
<evidence type="ECO:0000256" key="4">
    <source>
        <dbReference type="ARBA" id="ARBA00023098"/>
    </source>
</evidence>
<dbReference type="AlphaFoldDB" id="A0A317PI94"/>
<dbReference type="GO" id="GO:0006654">
    <property type="term" value="P:phosphatidic acid biosynthetic process"/>
    <property type="evidence" value="ECO:0007669"/>
    <property type="project" value="TreeGrafter"/>
</dbReference>
<evidence type="ECO:0000313" key="8">
    <source>
        <dbReference type="Proteomes" id="UP000246352"/>
    </source>
</evidence>
<proteinExistence type="predicted"/>
<evidence type="ECO:0000259" key="6">
    <source>
        <dbReference type="SMART" id="SM00563"/>
    </source>
</evidence>
<evidence type="ECO:0000313" key="7">
    <source>
        <dbReference type="EMBL" id="PWW00173.1"/>
    </source>
</evidence>
<comment type="pathway">
    <text evidence="1">Lipid metabolism.</text>
</comment>
<feature type="domain" description="Phospholipid/glycerol acyltransferase" evidence="6">
    <location>
        <begin position="67"/>
        <end position="186"/>
    </location>
</feature>
<evidence type="ECO:0000256" key="3">
    <source>
        <dbReference type="ARBA" id="ARBA00022679"/>
    </source>
</evidence>
<dbReference type="InterPro" id="IPR002123">
    <property type="entry name" value="Plipid/glycerol_acylTrfase"/>
</dbReference>
<reference evidence="7 8" key="1">
    <citation type="submission" date="2018-05" db="EMBL/GenBank/DDBJ databases">
        <title>Genomic Encyclopedia of Type Strains, Phase IV (KMG-IV): sequencing the most valuable type-strain genomes for metagenomic binning, comparative biology and taxonomic classification.</title>
        <authorList>
            <person name="Goeker M."/>
        </authorList>
    </citation>
    <scope>NUCLEOTIDE SEQUENCE [LARGE SCALE GENOMIC DNA]</scope>
    <source>
        <strain evidence="7 8">DSM 16791</strain>
    </source>
</reference>
<dbReference type="CDD" id="cd07989">
    <property type="entry name" value="LPLAT_AGPAT-like"/>
    <property type="match status" value="1"/>
</dbReference>
<dbReference type="Proteomes" id="UP000246352">
    <property type="component" value="Unassembled WGS sequence"/>
</dbReference>
<dbReference type="SMART" id="SM00563">
    <property type="entry name" value="PlsC"/>
    <property type="match status" value="1"/>
</dbReference>
<dbReference type="Pfam" id="PF01553">
    <property type="entry name" value="Acyltransferase"/>
    <property type="match status" value="1"/>
</dbReference>
<accession>A0A317PI94</accession>
<dbReference type="GO" id="GO:0003841">
    <property type="term" value="F:1-acylglycerol-3-phosphate O-acyltransferase activity"/>
    <property type="evidence" value="ECO:0007669"/>
    <property type="project" value="TreeGrafter"/>
</dbReference>
<evidence type="ECO:0000256" key="2">
    <source>
        <dbReference type="ARBA" id="ARBA00022516"/>
    </source>
</evidence>